<evidence type="ECO:0000256" key="7">
    <source>
        <dbReference type="RuleBase" id="RU365044"/>
    </source>
</evidence>
<feature type="compositionally biased region" description="Low complexity" evidence="8">
    <location>
        <begin position="138"/>
        <end position="152"/>
    </location>
</feature>
<comment type="cofactor">
    <cofactor evidence="7">
        <name>Zn(2+)</name>
        <dbReference type="ChEBI" id="CHEBI:29105"/>
    </cofactor>
    <text evidence="7">Binds 1 zinc ion per subunit.</text>
</comment>
<dbReference type="Proteomes" id="UP000008021">
    <property type="component" value="Chromosome 6"/>
</dbReference>
<feature type="domain" description="MsrB" evidence="9">
    <location>
        <begin position="168"/>
        <end position="290"/>
    </location>
</feature>
<name>A0A0E0E1Z8_9ORYZ</name>
<keyword evidence="3 7" id="KW-0862">Zinc</keyword>
<reference evidence="10" key="2">
    <citation type="submission" date="2018-05" db="EMBL/GenBank/DDBJ databases">
        <title>OmerRS3 (Oryza meridionalis Reference Sequence Version 3).</title>
        <authorList>
            <person name="Zhang J."/>
            <person name="Kudrna D."/>
            <person name="Lee S."/>
            <person name="Talag J."/>
            <person name="Welchert J."/>
            <person name="Wing R.A."/>
        </authorList>
    </citation>
    <scope>NUCLEOTIDE SEQUENCE [LARGE SCALE GENOMIC DNA]</scope>
    <source>
        <strain evidence="10">cv. OR44</strain>
    </source>
</reference>
<accession>A0A0E0E1Z8</accession>
<evidence type="ECO:0000259" key="9">
    <source>
        <dbReference type="PROSITE" id="PS51790"/>
    </source>
</evidence>
<dbReference type="InterPro" id="IPR002579">
    <property type="entry name" value="Met_Sox_Rdtase_MsrB_dom"/>
</dbReference>
<evidence type="ECO:0000313" key="11">
    <source>
        <dbReference type="Proteomes" id="UP000008021"/>
    </source>
</evidence>
<dbReference type="InterPro" id="IPR011057">
    <property type="entry name" value="Mss4-like_sf"/>
</dbReference>
<dbReference type="PANTHER" id="PTHR10173">
    <property type="entry name" value="METHIONINE SULFOXIDE REDUCTASE"/>
    <property type="match status" value="1"/>
</dbReference>
<dbReference type="Gene3D" id="2.170.150.20">
    <property type="entry name" value="Peptide methionine sulfoxide reductase"/>
    <property type="match status" value="1"/>
</dbReference>
<organism evidence="10">
    <name type="scientific">Oryza meridionalis</name>
    <dbReference type="NCBI Taxonomy" id="40149"/>
    <lineage>
        <taxon>Eukaryota</taxon>
        <taxon>Viridiplantae</taxon>
        <taxon>Streptophyta</taxon>
        <taxon>Embryophyta</taxon>
        <taxon>Tracheophyta</taxon>
        <taxon>Spermatophyta</taxon>
        <taxon>Magnoliopsida</taxon>
        <taxon>Liliopsida</taxon>
        <taxon>Poales</taxon>
        <taxon>Poaceae</taxon>
        <taxon>BOP clade</taxon>
        <taxon>Oryzoideae</taxon>
        <taxon>Oryzeae</taxon>
        <taxon>Oryzinae</taxon>
        <taxon>Oryza</taxon>
    </lineage>
</organism>
<dbReference type="GO" id="GO:0046872">
    <property type="term" value="F:metal ion binding"/>
    <property type="evidence" value="ECO:0007669"/>
    <property type="project" value="UniProtKB-KW"/>
</dbReference>
<sequence length="291" mass="31709">MMGRAGVGVRVATPVWQLKRTGPVKCRLERSCLLQLLRVPIQFTHVSASPATESLCLAGANPPGWSVRPPNDATPLEPKKMAMRQYAAATAASSSFRARPRARPSCLPAAALPLAPCCGVAWSRASYRRASVRAMGAASSSSSSSSSSSPSPQGQAQGKPNYSTSLTDEEWRKRLTKDQYYITRQKGTERAFTGEYWNTKTPGIYHCACCDTPLFESSTKFDSGTGWPSYYQPIGDNVKCKLDMSIIFMPRTEVLCAVCDAHLGHVFDDGPRPTGKRYCINSASLKLKKTQ</sequence>
<dbReference type="STRING" id="40149.A0A0E0E1Z8"/>
<comment type="similarity">
    <text evidence="1 7">Belongs to the MsrB Met sulfoxide reductase family.</text>
</comment>
<dbReference type="GO" id="GO:0033743">
    <property type="term" value="F:peptide-methionine (R)-S-oxide reductase activity"/>
    <property type="evidence" value="ECO:0007669"/>
    <property type="project" value="UniProtKB-EC"/>
</dbReference>
<keyword evidence="11" id="KW-1185">Reference proteome</keyword>
<dbReference type="Gramene" id="OMERI06G16350.2">
    <property type="protein sequence ID" value="OMERI06G16350.2"/>
    <property type="gene ID" value="OMERI06G16350"/>
</dbReference>
<keyword evidence="4 7" id="KW-0560">Oxidoreductase</keyword>
<feature type="compositionally biased region" description="Polar residues" evidence="8">
    <location>
        <begin position="153"/>
        <end position="166"/>
    </location>
</feature>
<evidence type="ECO:0000256" key="5">
    <source>
        <dbReference type="ARBA" id="ARBA00023284"/>
    </source>
</evidence>
<dbReference type="EC" id="1.8.4.12" evidence="7"/>
<dbReference type="FunFam" id="2.170.150.20:FF:000001">
    <property type="entry name" value="Peptide methionine sulfoxide reductase MsrB"/>
    <property type="match status" value="1"/>
</dbReference>
<evidence type="ECO:0000256" key="8">
    <source>
        <dbReference type="SAM" id="MobiDB-lite"/>
    </source>
</evidence>
<comment type="function">
    <text evidence="7">Catalyzes the reduction of methionine sulfoxide (MetSO) to methionine in proteins. Plays a protective role against oxidative stress by restoring activity to proteins that have been inactivated by methionine oxidation. MSRB family specifically reduces the MetSO R-enantiomer.</text>
</comment>
<evidence type="ECO:0000256" key="1">
    <source>
        <dbReference type="ARBA" id="ARBA00007174"/>
    </source>
</evidence>
<dbReference type="PANTHER" id="PTHR10173:SF52">
    <property type="entry name" value="METHIONINE-R-SULFOXIDE REDUCTASE B1"/>
    <property type="match status" value="1"/>
</dbReference>
<evidence type="ECO:0000313" key="10">
    <source>
        <dbReference type="EnsemblPlants" id="OMERI06G16350.2"/>
    </source>
</evidence>
<dbReference type="InterPro" id="IPR028427">
    <property type="entry name" value="Met_Sox_Rdtase_MsrB"/>
</dbReference>
<feature type="region of interest" description="Disordered" evidence="8">
    <location>
        <begin position="138"/>
        <end position="168"/>
    </location>
</feature>
<protein>
    <recommendedName>
        <fullName evidence="7">Peptide-methionine (R)-S-oxide reductase</fullName>
        <ecNumber evidence="7">1.8.4.12</ecNumber>
    </recommendedName>
</protein>
<keyword evidence="5" id="KW-0676">Redox-active center</keyword>
<dbReference type="EnsemblPlants" id="OMERI06G16350.2">
    <property type="protein sequence ID" value="OMERI06G16350.2"/>
    <property type="gene ID" value="OMERI06G16350"/>
</dbReference>
<reference evidence="10" key="1">
    <citation type="submission" date="2015-04" db="UniProtKB">
        <authorList>
            <consortium name="EnsemblPlants"/>
        </authorList>
    </citation>
    <scope>IDENTIFICATION</scope>
</reference>
<proteinExistence type="inferred from homology"/>
<dbReference type="SUPFAM" id="SSF51316">
    <property type="entry name" value="Mss4-like"/>
    <property type="match status" value="1"/>
</dbReference>
<dbReference type="GO" id="GO:0030091">
    <property type="term" value="P:protein repair"/>
    <property type="evidence" value="ECO:0007669"/>
    <property type="project" value="InterPro"/>
</dbReference>
<evidence type="ECO:0000256" key="3">
    <source>
        <dbReference type="ARBA" id="ARBA00022833"/>
    </source>
</evidence>
<evidence type="ECO:0000256" key="4">
    <source>
        <dbReference type="ARBA" id="ARBA00023002"/>
    </source>
</evidence>
<dbReference type="Pfam" id="PF01641">
    <property type="entry name" value="SelR"/>
    <property type="match status" value="1"/>
</dbReference>
<dbReference type="NCBIfam" id="TIGR00357">
    <property type="entry name" value="peptide-methionine (R)-S-oxide reductase MsrB"/>
    <property type="match status" value="1"/>
</dbReference>
<dbReference type="PROSITE" id="PS51790">
    <property type="entry name" value="MSRB"/>
    <property type="match status" value="1"/>
</dbReference>
<dbReference type="AlphaFoldDB" id="A0A0E0E1Z8"/>
<dbReference type="GO" id="GO:0009507">
    <property type="term" value="C:chloroplast"/>
    <property type="evidence" value="ECO:0007669"/>
    <property type="project" value="EnsemblPlants"/>
</dbReference>
<dbReference type="GO" id="GO:0006979">
    <property type="term" value="P:response to oxidative stress"/>
    <property type="evidence" value="ECO:0007669"/>
    <property type="project" value="EnsemblPlants"/>
</dbReference>
<comment type="catalytic activity">
    <reaction evidence="6 7">
        <text>L-methionyl-[protein] + [thioredoxin]-disulfide + H2O = L-methionyl-(R)-S-oxide-[protein] + [thioredoxin]-dithiol</text>
        <dbReference type="Rhea" id="RHEA:24164"/>
        <dbReference type="Rhea" id="RHEA-COMP:10698"/>
        <dbReference type="Rhea" id="RHEA-COMP:10700"/>
        <dbReference type="Rhea" id="RHEA-COMP:12313"/>
        <dbReference type="Rhea" id="RHEA-COMP:12314"/>
        <dbReference type="ChEBI" id="CHEBI:15377"/>
        <dbReference type="ChEBI" id="CHEBI:16044"/>
        <dbReference type="ChEBI" id="CHEBI:29950"/>
        <dbReference type="ChEBI" id="CHEBI:45764"/>
        <dbReference type="ChEBI" id="CHEBI:50058"/>
        <dbReference type="EC" id="1.8.4.12"/>
    </reaction>
</comment>
<keyword evidence="2 7" id="KW-0479">Metal-binding</keyword>
<evidence type="ECO:0000256" key="2">
    <source>
        <dbReference type="ARBA" id="ARBA00022723"/>
    </source>
</evidence>
<evidence type="ECO:0000256" key="6">
    <source>
        <dbReference type="ARBA" id="ARBA00048488"/>
    </source>
</evidence>